<gene>
    <name evidence="1" type="ORF">LSALG_LOCUS35214</name>
</gene>
<protein>
    <recommendedName>
        <fullName evidence="3">Protein kinase domain-containing protein</fullName>
    </recommendedName>
</protein>
<dbReference type="Gene3D" id="1.10.510.10">
    <property type="entry name" value="Transferase(Phosphotransferase) domain 1"/>
    <property type="match status" value="1"/>
</dbReference>
<reference evidence="1" key="1">
    <citation type="submission" date="2023-04" db="EMBL/GenBank/DDBJ databases">
        <authorList>
            <person name="Vijverberg K."/>
            <person name="Xiong W."/>
            <person name="Schranz E."/>
        </authorList>
    </citation>
    <scope>NUCLEOTIDE SEQUENCE</scope>
</reference>
<dbReference type="AlphaFoldDB" id="A0AA36EHA5"/>
<accession>A0AA36EHA5</accession>
<evidence type="ECO:0000313" key="2">
    <source>
        <dbReference type="Proteomes" id="UP001177003"/>
    </source>
</evidence>
<organism evidence="1 2">
    <name type="scientific">Lactuca saligna</name>
    <name type="common">Willowleaf lettuce</name>
    <dbReference type="NCBI Taxonomy" id="75948"/>
    <lineage>
        <taxon>Eukaryota</taxon>
        <taxon>Viridiplantae</taxon>
        <taxon>Streptophyta</taxon>
        <taxon>Embryophyta</taxon>
        <taxon>Tracheophyta</taxon>
        <taxon>Spermatophyta</taxon>
        <taxon>Magnoliopsida</taxon>
        <taxon>eudicotyledons</taxon>
        <taxon>Gunneridae</taxon>
        <taxon>Pentapetalae</taxon>
        <taxon>asterids</taxon>
        <taxon>campanulids</taxon>
        <taxon>Asterales</taxon>
        <taxon>Asteraceae</taxon>
        <taxon>Cichorioideae</taxon>
        <taxon>Cichorieae</taxon>
        <taxon>Lactucinae</taxon>
        <taxon>Lactuca</taxon>
    </lineage>
</organism>
<dbReference type="InterPro" id="IPR011009">
    <property type="entry name" value="Kinase-like_dom_sf"/>
</dbReference>
<dbReference type="SUPFAM" id="SSF56112">
    <property type="entry name" value="Protein kinase-like (PK-like)"/>
    <property type="match status" value="1"/>
</dbReference>
<sequence>MFPPPPHSTCSSTLHATYSMADLSCVPGSRPLLQFQHYQPSKTFCHHCYCHIDPSDVYTRISPPAFYRLQLRGGLRLTSETVHIFYYNEISPLRHERNSFIPYQFQIEESLEKKTYSLTTSSLPLFNNVVLIKDLLSGKMAGSSRVVHRYLKSENFLFSTKDEDSPMKVIDFGLSDFVRPSAGGCKDCRYRSYSSKPTKDATVYSGGCATFDLRLHVSKDIPGAFVHSQTVCC</sequence>
<dbReference type="EMBL" id="OX465084">
    <property type="protein sequence ID" value="CAI9296338.1"/>
    <property type="molecule type" value="Genomic_DNA"/>
</dbReference>
<evidence type="ECO:0000313" key="1">
    <source>
        <dbReference type="EMBL" id="CAI9296338.1"/>
    </source>
</evidence>
<keyword evidence="2" id="KW-1185">Reference proteome</keyword>
<name>A0AA36EHA5_LACSI</name>
<dbReference type="Proteomes" id="UP001177003">
    <property type="component" value="Chromosome 8"/>
</dbReference>
<proteinExistence type="predicted"/>
<evidence type="ECO:0008006" key="3">
    <source>
        <dbReference type="Google" id="ProtNLM"/>
    </source>
</evidence>